<gene>
    <name evidence="2" type="ORF">CDA92_17960</name>
</gene>
<reference evidence="2" key="1">
    <citation type="submission" date="2018-07" db="EMBL/GenBank/DDBJ databases">
        <authorList>
            <consortium name="PulseNet: The National Subtyping Network for Foodborne Disease Surveillance"/>
            <person name="Tarr C.L."/>
            <person name="Trees E."/>
            <person name="Katz L.S."/>
            <person name="Carleton-Romer H.A."/>
            <person name="Stroika S."/>
            <person name="Kucerova Z."/>
            <person name="Roache K.F."/>
            <person name="Sabol A.L."/>
            <person name="Besser J."/>
            <person name="Gerner-Smidt P."/>
        </authorList>
    </citation>
    <scope>NUCLEOTIDE SEQUENCE</scope>
    <source>
        <strain evidence="2">PNUSAS014556</strain>
    </source>
</reference>
<name>A0A607ICV8_SALET</name>
<comment type="caution">
    <text evidence="2">The sequence shown here is derived from an EMBL/GenBank/DDBJ whole genome shotgun (WGS) entry which is preliminary data.</text>
</comment>
<proteinExistence type="predicted"/>
<dbReference type="EMBL" id="AAKRJY010000034">
    <property type="protein sequence ID" value="ECU8979773.1"/>
    <property type="molecule type" value="Genomic_DNA"/>
</dbReference>
<dbReference type="Gene3D" id="3.40.50.410">
    <property type="entry name" value="von Willebrand factor, type A domain"/>
    <property type="match status" value="1"/>
</dbReference>
<feature type="domain" description="Putative Flp pilus-assembly TadG-like N-terminal" evidence="1">
    <location>
        <begin position="14"/>
        <end position="57"/>
    </location>
</feature>
<dbReference type="InterPro" id="IPR028087">
    <property type="entry name" value="Tad_N"/>
</dbReference>
<dbReference type="InterPro" id="IPR036465">
    <property type="entry name" value="vWFA_dom_sf"/>
</dbReference>
<dbReference type="AlphaFoldDB" id="A0A607ICV8"/>
<accession>A0A607ICV8</accession>
<dbReference type="Pfam" id="PF13400">
    <property type="entry name" value="Tad"/>
    <property type="match status" value="1"/>
</dbReference>
<sequence length="421" mass="46265">MMNFFRRFIHEQHGAYAVSCAMLFPFLFGMLSLALEGSRYITERARLSDAMEQAALALTAENNGAGQPRNSVLAKYYFSAYMRHDKRVYEPTVRVFTGFGATGQKLEYVEYRVSGSTGQDSWLTSSFFPSFPERVDIGDNGAARKFRSNIDVVFAADFTGSMNDPLPDGGIKIDALKRIVMMLSRELFSFPGVVNKVGVVPFDWGVSNNSGLCILPFVSNSSEAQNAFKDTKDVLYDGSKPYSLISQYFDLRATVQAIPSLSYEISAPLNDVSSLFCMAAANTSLIHLTTEINEINRLQSMNPNGNTLVSSGILAGAHELSKGEAARRVLVIVSDGQDAPEGLGISAGLLANGMCEKIRRELSTKYSVAKIAFIAIGYEPTEDWEGCVGKTNFYTPETVKEFESAMRKAVFEEVGHNIIKD</sequence>
<dbReference type="SUPFAM" id="SSF53300">
    <property type="entry name" value="vWA-like"/>
    <property type="match status" value="1"/>
</dbReference>
<evidence type="ECO:0000313" key="2">
    <source>
        <dbReference type="EMBL" id="ECU8979773.1"/>
    </source>
</evidence>
<organism evidence="2">
    <name type="scientific">Salmonella enterica subsp. enterica serovar Sandiego</name>
    <dbReference type="NCBI Taxonomy" id="1151002"/>
    <lineage>
        <taxon>Bacteria</taxon>
        <taxon>Pseudomonadati</taxon>
        <taxon>Pseudomonadota</taxon>
        <taxon>Gammaproteobacteria</taxon>
        <taxon>Enterobacterales</taxon>
        <taxon>Enterobacteriaceae</taxon>
        <taxon>Salmonella</taxon>
    </lineage>
</organism>
<protein>
    <submittedName>
        <fullName evidence="2">Pilus assembly protein</fullName>
    </submittedName>
</protein>
<evidence type="ECO:0000259" key="1">
    <source>
        <dbReference type="Pfam" id="PF13400"/>
    </source>
</evidence>